<dbReference type="InterPro" id="IPR036291">
    <property type="entry name" value="NAD(P)-bd_dom_sf"/>
</dbReference>
<dbReference type="GO" id="GO:0003714">
    <property type="term" value="F:transcription corepressor activity"/>
    <property type="evidence" value="ECO:0007669"/>
    <property type="project" value="InterPro"/>
</dbReference>
<dbReference type="PROSITE" id="PS00670">
    <property type="entry name" value="D_2_HYDROXYACID_DH_2"/>
    <property type="match status" value="1"/>
</dbReference>
<dbReference type="PANTHER" id="PTHR43761:SF1">
    <property type="entry name" value="D-ISOMER SPECIFIC 2-HYDROXYACID DEHYDROGENASE CATALYTIC DOMAIN-CONTAINING PROTEIN-RELATED"/>
    <property type="match status" value="1"/>
</dbReference>
<comment type="similarity">
    <text evidence="1">Belongs to the D-isomer specific 2-hydroxyacid dehydrogenase family.</text>
</comment>
<evidence type="ECO:0000256" key="1">
    <source>
        <dbReference type="ARBA" id="ARBA00005854"/>
    </source>
</evidence>
<dbReference type="Pfam" id="PF02826">
    <property type="entry name" value="2-Hacid_dh_C"/>
    <property type="match status" value="1"/>
</dbReference>
<comment type="caution">
    <text evidence="5">The sequence shown here is derived from an EMBL/GenBank/DDBJ whole genome shotgun (WGS) entry which is preliminary data.</text>
</comment>
<gene>
    <name evidence="5" type="ORF">ELQ94_09865</name>
</gene>
<dbReference type="SUPFAM" id="SSF52283">
    <property type="entry name" value="Formate/glycerate dehydrogenase catalytic domain-like"/>
    <property type="match status" value="1"/>
</dbReference>
<name>A0A3S0XNZ0_9MICO</name>
<dbReference type="GO" id="GO:0016616">
    <property type="term" value="F:oxidoreductase activity, acting on the CH-OH group of donors, NAD or NADP as acceptor"/>
    <property type="evidence" value="ECO:0007669"/>
    <property type="project" value="InterPro"/>
</dbReference>
<proteinExistence type="inferred from homology"/>
<dbReference type="RefSeq" id="WP_127049601.1">
    <property type="nucleotide sequence ID" value="NZ_RZGZ01000002.1"/>
</dbReference>
<dbReference type="PROSITE" id="PS00671">
    <property type="entry name" value="D_2_HYDROXYACID_DH_3"/>
    <property type="match status" value="1"/>
</dbReference>
<evidence type="ECO:0000313" key="6">
    <source>
        <dbReference type="Proteomes" id="UP000274909"/>
    </source>
</evidence>
<dbReference type="InterPro" id="IPR050418">
    <property type="entry name" value="D-iso_2-hydroxyacid_DH_PdxB"/>
</dbReference>
<evidence type="ECO:0000313" key="5">
    <source>
        <dbReference type="EMBL" id="RUR01753.1"/>
    </source>
</evidence>
<sequence length="317" mass="32390">MSSVPGVRPIVVFTEADDVDPGAGAVLLESRGFEVVVLPGRIPDASSAESLPERVAAATAAIVGLSPIGAAELARLPALRVLCTTSTGVDMIDLAAADERGIEVVGLGGVATAEVAVHALTLILAALRELPAGRAVVVSGGWTSDLAAVPPDIGSLTLGLVGFGRIGRELARIARPLFARIVAADPVATEAEHGVELIPLDDVLASSDVVSLHLPATAESRGLLSADRLATMRPGALLVNVSRGELVDEAAVLDALDSGRLGAFAADVLDGEPPAVDSPLRDHPRAIVTPHMAFLSTASLVRYELDPARAVIERLGA</sequence>
<dbReference type="CDD" id="cd05299">
    <property type="entry name" value="CtBP_dh"/>
    <property type="match status" value="1"/>
</dbReference>
<dbReference type="AlphaFoldDB" id="A0A3S0XNZ0"/>
<dbReference type="EMBL" id="RZGZ01000002">
    <property type="protein sequence ID" value="RUR01753.1"/>
    <property type="molecule type" value="Genomic_DNA"/>
</dbReference>
<reference evidence="5 6" key="1">
    <citation type="submission" date="2018-12" db="EMBL/GenBank/DDBJ databases">
        <authorList>
            <person name="Li F."/>
        </authorList>
    </citation>
    <scope>NUCLEOTIDE SEQUENCE [LARGE SCALE GENOMIC DNA]</scope>
    <source>
        <strain evidence="5 6">EGI 6500705</strain>
    </source>
</reference>
<dbReference type="Gene3D" id="3.40.50.720">
    <property type="entry name" value="NAD(P)-binding Rossmann-like Domain"/>
    <property type="match status" value="2"/>
</dbReference>
<keyword evidence="6" id="KW-1185">Reference proteome</keyword>
<dbReference type="InterPro" id="IPR043322">
    <property type="entry name" value="CtBP"/>
</dbReference>
<dbReference type="InterPro" id="IPR006140">
    <property type="entry name" value="D-isomer_DH_NAD-bd"/>
</dbReference>
<dbReference type="OrthoDB" id="117809at2"/>
<dbReference type="InterPro" id="IPR029753">
    <property type="entry name" value="D-isomer_DH_CS"/>
</dbReference>
<protein>
    <submittedName>
        <fullName evidence="5">C-terminal binding protein</fullName>
    </submittedName>
</protein>
<accession>A0A3S0XNZ0</accession>
<evidence type="ECO:0000256" key="2">
    <source>
        <dbReference type="ARBA" id="ARBA00023002"/>
    </source>
</evidence>
<keyword evidence="2" id="KW-0560">Oxidoreductase</keyword>
<evidence type="ECO:0000256" key="3">
    <source>
        <dbReference type="ARBA" id="ARBA00023027"/>
    </source>
</evidence>
<dbReference type="SUPFAM" id="SSF51735">
    <property type="entry name" value="NAD(P)-binding Rossmann-fold domains"/>
    <property type="match status" value="1"/>
</dbReference>
<dbReference type="PANTHER" id="PTHR43761">
    <property type="entry name" value="D-ISOMER SPECIFIC 2-HYDROXYACID DEHYDROGENASE FAMILY PROTEIN (AFU_ORTHOLOGUE AFUA_1G13630)"/>
    <property type="match status" value="1"/>
</dbReference>
<evidence type="ECO:0000259" key="4">
    <source>
        <dbReference type="Pfam" id="PF02826"/>
    </source>
</evidence>
<dbReference type="GO" id="GO:0051287">
    <property type="term" value="F:NAD binding"/>
    <property type="evidence" value="ECO:0007669"/>
    <property type="project" value="InterPro"/>
</dbReference>
<keyword evidence="3" id="KW-0520">NAD</keyword>
<dbReference type="Proteomes" id="UP000274909">
    <property type="component" value="Unassembled WGS sequence"/>
</dbReference>
<organism evidence="5 6">
    <name type="scientific">Labedella endophytica</name>
    <dbReference type="NCBI Taxonomy" id="1523160"/>
    <lineage>
        <taxon>Bacteria</taxon>
        <taxon>Bacillati</taxon>
        <taxon>Actinomycetota</taxon>
        <taxon>Actinomycetes</taxon>
        <taxon>Micrococcales</taxon>
        <taxon>Microbacteriaceae</taxon>
        <taxon>Labedella</taxon>
    </lineage>
</organism>
<feature type="domain" description="D-isomer specific 2-hydroxyacid dehydrogenase NAD-binding" evidence="4">
    <location>
        <begin position="120"/>
        <end position="293"/>
    </location>
</feature>